<keyword evidence="9" id="KW-0732">Signal</keyword>
<dbReference type="InterPro" id="IPR041280">
    <property type="entry name" value="Big_10"/>
</dbReference>
<evidence type="ECO:0000259" key="10">
    <source>
        <dbReference type="PROSITE" id="PS52029"/>
    </source>
</evidence>
<evidence type="ECO:0000256" key="9">
    <source>
        <dbReference type="SAM" id="SignalP"/>
    </source>
</evidence>
<dbReference type="InterPro" id="IPR050979">
    <property type="entry name" value="LD-transpeptidase"/>
</dbReference>
<keyword evidence="4 7" id="KW-0573">Peptidoglycan synthesis</keyword>
<dbReference type="PANTHER" id="PTHR30582">
    <property type="entry name" value="L,D-TRANSPEPTIDASE"/>
    <property type="match status" value="1"/>
</dbReference>
<evidence type="ECO:0000313" key="12">
    <source>
        <dbReference type="Proteomes" id="UP000569914"/>
    </source>
</evidence>
<feature type="domain" description="L,D-TPase catalytic" evidence="10">
    <location>
        <begin position="271"/>
        <end position="396"/>
    </location>
</feature>
<dbReference type="UniPathway" id="UPA00219"/>
<dbReference type="Gene3D" id="2.60.40.3780">
    <property type="match status" value="1"/>
</dbReference>
<dbReference type="PROSITE" id="PS52029">
    <property type="entry name" value="LD_TPASE"/>
    <property type="match status" value="1"/>
</dbReference>
<name>A0A7Y9I5C9_9ACTN</name>
<sequence>MFTRAMTGVRWLAVALLAGLVAACGTVPPASTGPDSSNRPPGSEAPTSPGAKPSDQEPPESDAPGGPVELNANVEDDADGVNVDTVIKATAKYGTLSTVTLEHGGTGSPKMDVPKVTGTLNGEKTTWTAGSGLDPAATYTLKITGANAAGEEKTETITFTTKAVAKSKQTFVNIYPKDGHRVGVGMPAVLTFDVPVKDKAAFEKQLKVTSVPAQEGSWNWFSDQEVHYRPKTYWKPGTKITVTANLNGINAGNGIYGQNSSSKTYSVGRSVITKVDLKAKQAVIEIDGKKAKTIPISAGKKGFITRSGAKVIMEKLDRTRMASETVGISENSSEGYNMMVKFAMRITQSGEFIHAAPWNAGNMGKVNASHGCTGMATDDAYWLFQRADVGSPVITTGSDRETEWGNGWTDWDVSWEKYQQGSAL</sequence>
<reference evidence="11 12" key="1">
    <citation type="submission" date="2020-07" db="EMBL/GenBank/DDBJ databases">
        <title>Sequencing the genomes of 1000 actinobacteria strains.</title>
        <authorList>
            <person name="Klenk H.-P."/>
        </authorList>
    </citation>
    <scope>NUCLEOTIDE SEQUENCE [LARGE SCALE GENOMIC DNA]</scope>
    <source>
        <strain evidence="11 12">DSM 22083</strain>
    </source>
</reference>
<protein>
    <submittedName>
        <fullName evidence="11">Lipoprotein-anchoring transpeptidase ErfK/SrfK</fullName>
    </submittedName>
</protein>
<dbReference type="PROSITE" id="PS51257">
    <property type="entry name" value="PROKAR_LIPOPROTEIN"/>
    <property type="match status" value="1"/>
</dbReference>
<dbReference type="GO" id="GO:0016746">
    <property type="term" value="F:acyltransferase activity"/>
    <property type="evidence" value="ECO:0007669"/>
    <property type="project" value="UniProtKB-KW"/>
</dbReference>
<dbReference type="GO" id="GO:0005576">
    <property type="term" value="C:extracellular region"/>
    <property type="evidence" value="ECO:0007669"/>
    <property type="project" value="TreeGrafter"/>
</dbReference>
<keyword evidence="6 7" id="KW-0961">Cell wall biogenesis/degradation</keyword>
<organism evidence="11 12">
    <name type="scientific">Microlunatus parietis</name>
    <dbReference type="NCBI Taxonomy" id="682979"/>
    <lineage>
        <taxon>Bacteria</taxon>
        <taxon>Bacillati</taxon>
        <taxon>Actinomycetota</taxon>
        <taxon>Actinomycetes</taxon>
        <taxon>Propionibacteriales</taxon>
        <taxon>Propionibacteriaceae</taxon>
        <taxon>Microlunatus</taxon>
    </lineage>
</organism>
<evidence type="ECO:0000256" key="4">
    <source>
        <dbReference type="ARBA" id="ARBA00022984"/>
    </source>
</evidence>
<dbReference type="InterPro" id="IPR005490">
    <property type="entry name" value="LD_TPept_cat_dom"/>
</dbReference>
<dbReference type="AlphaFoldDB" id="A0A7Y9I5C9"/>
<feature type="signal peptide" evidence="9">
    <location>
        <begin position="1"/>
        <end position="32"/>
    </location>
</feature>
<evidence type="ECO:0000256" key="5">
    <source>
        <dbReference type="ARBA" id="ARBA00023315"/>
    </source>
</evidence>
<evidence type="ECO:0000256" key="7">
    <source>
        <dbReference type="PROSITE-ProRule" id="PRU01373"/>
    </source>
</evidence>
<keyword evidence="5" id="KW-0012">Acyltransferase</keyword>
<evidence type="ECO:0000256" key="2">
    <source>
        <dbReference type="ARBA" id="ARBA00022679"/>
    </source>
</evidence>
<dbReference type="GO" id="GO:0071972">
    <property type="term" value="F:peptidoglycan L,D-transpeptidase activity"/>
    <property type="evidence" value="ECO:0007669"/>
    <property type="project" value="TreeGrafter"/>
</dbReference>
<dbReference type="GO" id="GO:0071555">
    <property type="term" value="P:cell wall organization"/>
    <property type="evidence" value="ECO:0007669"/>
    <property type="project" value="UniProtKB-UniRule"/>
</dbReference>
<dbReference type="Gene3D" id="2.40.440.10">
    <property type="entry name" value="L,D-transpeptidase catalytic domain-like"/>
    <property type="match status" value="1"/>
</dbReference>
<dbReference type="GO" id="GO:0018104">
    <property type="term" value="P:peptidoglycan-protein cross-linking"/>
    <property type="evidence" value="ECO:0007669"/>
    <property type="project" value="TreeGrafter"/>
</dbReference>
<evidence type="ECO:0000256" key="6">
    <source>
        <dbReference type="ARBA" id="ARBA00023316"/>
    </source>
</evidence>
<keyword evidence="3 7" id="KW-0133">Cell shape</keyword>
<dbReference type="Gene3D" id="2.60.40.3710">
    <property type="match status" value="1"/>
</dbReference>
<feature type="chain" id="PRO_5038590581" evidence="9">
    <location>
        <begin position="33"/>
        <end position="424"/>
    </location>
</feature>
<dbReference type="CDD" id="cd16913">
    <property type="entry name" value="YkuD_like"/>
    <property type="match status" value="1"/>
</dbReference>
<feature type="active site" description="Proton donor/acceptor" evidence="7">
    <location>
        <position position="354"/>
    </location>
</feature>
<comment type="caution">
    <text evidence="11">The sequence shown here is derived from an EMBL/GenBank/DDBJ whole genome shotgun (WGS) entry which is preliminary data.</text>
</comment>
<keyword evidence="12" id="KW-1185">Reference proteome</keyword>
<dbReference type="Pfam" id="PF17964">
    <property type="entry name" value="Big_10"/>
    <property type="match status" value="1"/>
</dbReference>
<evidence type="ECO:0000313" key="11">
    <source>
        <dbReference type="EMBL" id="NYE70403.1"/>
    </source>
</evidence>
<dbReference type="Proteomes" id="UP000569914">
    <property type="component" value="Unassembled WGS sequence"/>
</dbReference>
<dbReference type="InterPro" id="IPR038063">
    <property type="entry name" value="Transpep_catalytic_dom"/>
</dbReference>
<dbReference type="CDD" id="cd13432">
    <property type="entry name" value="LDT_IgD_like_2"/>
    <property type="match status" value="1"/>
</dbReference>
<accession>A0A7Y9I5C9</accession>
<dbReference type="SUPFAM" id="SSF141523">
    <property type="entry name" value="L,D-transpeptidase catalytic domain-like"/>
    <property type="match status" value="1"/>
</dbReference>
<evidence type="ECO:0000256" key="8">
    <source>
        <dbReference type="SAM" id="MobiDB-lite"/>
    </source>
</evidence>
<keyword evidence="11" id="KW-0449">Lipoprotein</keyword>
<evidence type="ECO:0000256" key="1">
    <source>
        <dbReference type="ARBA" id="ARBA00004752"/>
    </source>
</evidence>
<feature type="active site" description="Nucleophile" evidence="7">
    <location>
        <position position="372"/>
    </location>
</feature>
<comment type="pathway">
    <text evidence="1 7">Cell wall biogenesis; peptidoglycan biosynthesis.</text>
</comment>
<dbReference type="PANTHER" id="PTHR30582:SF2">
    <property type="entry name" value="L,D-TRANSPEPTIDASE YCIB-RELATED"/>
    <property type="match status" value="1"/>
</dbReference>
<proteinExistence type="predicted"/>
<evidence type="ECO:0000256" key="3">
    <source>
        <dbReference type="ARBA" id="ARBA00022960"/>
    </source>
</evidence>
<keyword evidence="2" id="KW-0808">Transferase</keyword>
<gene>
    <name evidence="11" type="ORF">BKA15_001732</name>
</gene>
<feature type="region of interest" description="Disordered" evidence="8">
    <location>
        <begin position="29"/>
        <end position="79"/>
    </location>
</feature>
<dbReference type="RefSeq" id="WP_179749819.1">
    <property type="nucleotide sequence ID" value="NZ_JACCBU010000001.1"/>
</dbReference>
<dbReference type="Pfam" id="PF03734">
    <property type="entry name" value="YkuD"/>
    <property type="match status" value="1"/>
</dbReference>
<dbReference type="EMBL" id="JACCBU010000001">
    <property type="protein sequence ID" value="NYE70403.1"/>
    <property type="molecule type" value="Genomic_DNA"/>
</dbReference>
<dbReference type="GO" id="GO:0008360">
    <property type="term" value="P:regulation of cell shape"/>
    <property type="evidence" value="ECO:0007669"/>
    <property type="project" value="UniProtKB-UniRule"/>
</dbReference>